<dbReference type="OrthoDB" id="9813282at2"/>
<protein>
    <recommendedName>
        <fullName evidence="2">Thioesterase domain-containing protein</fullName>
    </recommendedName>
</protein>
<dbReference type="EMBL" id="BAEE01000057">
    <property type="protein sequence ID" value="GAB10496.1"/>
    <property type="molecule type" value="Genomic_DNA"/>
</dbReference>
<dbReference type="AlphaFoldDB" id="G7H3S1"/>
<comment type="caution">
    <text evidence="3">The sequence shown here is derived from an EMBL/GenBank/DDBJ whole genome shotgun (WGS) entry which is preliminary data.</text>
</comment>
<dbReference type="Pfam" id="PF03061">
    <property type="entry name" value="4HBT"/>
    <property type="match status" value="1"/>
</dbReference>
<dbReference type="Gene3D" id="3.10.129.10">
    <property type="entry name" value="Hotdog Thioesterase"/>
    <property type="match status" value="1"/>
</dbReference>
<name>G7H3S1_9ACTN</name>
<reference evidence="3 4" key="1">
    <citation type="submission" date="2011-11" db="EMBL/GenBank/DDBJ databases">
        <title>Whole genome shotgun sequence of Gordonia araii NBRC 100433.</title>
        <authorList>
            <person name="Yoshida Y."/>
            <person name="Hosoyama A."/>
            <person name="Tsuchikane K."/>
            <person name="Katsumata H."/>
            <person name="Yamazaki S."/>
            <person name="Fujita N."/>
        </authorList>
    </citation>
    <scope>NUCLEOTIDE SEQUENCE [LARGE SCALE GENOMIC DNA]</scope>
    <source>
        <strain evidence="3 4">NBRC 100433</strain>
    </source>
</reference>
<evidence type="ECO:0000313" key="4">
    <source>
        <dbReference type="Proteomes" id="UP000035088"/>
    </source>
</evidence>
<keyword evidence="1" id="KW-0378">Hydrolase</keyword>
<dbReference type="NCBIfam" id="TIGR00369">
    <property type="entry name" value="unchar_dom_1"/>
    <property type="match status" value="1"/>
</dbReference>
<evidence type="ECO:0000313" key="3">
    <source>
        <dbReference type="EMBL" id="GAB10496.1"/>
    </source>
</evidence>
<feature type="domain" description="Thioesterase" evidence="2">
    <location>
        <begin position="203"/>
        <end position="281"/>
    </location>
</feature>
<organism evidence="3 4">
    <name type="scientific">Gordonia araii NBRC 100433</name>
    <dbReference type="NCBI Taxonomy" id="1073574"/>
    <lineage>
        <taxon>Bacteria</taxon>
        <taxon>Bacillati</taxon>
        <taxon>Actinomycetota</taxon>
        <taxon>Actinomycetes</taxon>
        <taxon>Mycobacteriales</taxon>
        <taxon>Gordoniaceae</taxon>
        <taxon>Gordonia</taxon>
    </lineage>
</organism>
<dbReference type="Proteomes" id="UP000035088">
    <property type="component" value="Unassembled WGS sequence"/>
</dbReference>
<accession>G7H3S1</accession>
<evidence type="ECO:0000256" key="1">
    <source>
        <dbReference type="ARBA" id="ARBA00022801"/>
    </source>
</evidence>
<sequence>MTYEPKNAFDAFAIRIVPDVDPITMTQPLGTRVVDHRGLVDLPALMVLFDDLGGLPFALADRTTSSLQARLTVSSGARPARTDVLRGDSRLTMSDEGLGSTRVDIVRGEDAVASGFARSVRVGRAVIGESEVVVGETLPAPDEAELPPPIDPAFSGADIVAAIADGGLRIGPLAELLGGTIVDPNPEALRFAVPAVAWMGNFFGTMHGGIIGTIVAQAASLGVAANMRAGTGYQLVDFTVAFLRSPAVDGQPVTATATPAKLGRRLSTVDVELRAADGTLLARATADARCDLSG</sequence>
<dbReference type="GO" id="GO:0016289">
    <property type="term" value="F:acyl-CoA hydrolase activity"/>
    <property type="evidence" value="ECO:0007669"/>
    <property type="project" value="UniProtKB-ARBA"/>
</dbReference>
<gene>
    <name evidence="3" type="ORF">GOARA_057_00200</name>
</gene>
<dbReference type="InterPro" id="IPR006683">
    <property type="entry name" value="Thioestr_dom"/>
</dbReference>
<dbReference type="STRING" id="1073574.GOARA_057_00200"/>
<dbReference type="SUPFAM" id="SSF54637">
    <property type="entry name" value="Thioesterase/thiol ester dehydrase-isomerase"/>
    <property type="match status" value="1"/>
</dbReference>
<proteinExistence type="predicted"/>
<dbReference type="InterPro" id="IPR003736">
    <property type="entry name" value="PAAI_dom"/>
</dbReference>
<evidence type="ECO:0000259" key="2">
    <source>
        <dbReference type="Pfam" id="PF03061"/>
    </source>
</evidence>
<dbReference type="CDD" id="cd03443">
    <property type="entry name" value="PaaI_thioesterase"/>
    <property type="match status" value="1"/>
</dbReference>
<dbReference type="InterPro" id="IPR029069">
    <property type="entry name" value="HotDog_dom_sf"/>
</dbReference>
<keyword evidence="4" id="KW-1185">Reference proteome</keyword>
<dbReference type="RefSeq" id="WP_007322571.1">
    <property type="nucleotide sequence ID" value="NZ_BAEE01000057.1"/>
</dbReference>